<dbReference type="GO" id="GO:0006888">
    <property type="term" value="P:endoplasmic reticulum to Golgi vesicle-mediated transport"/>
    <property type="evidence" value="ECO:0007669"/>
    <property type="project" value="TreeGrafter"/>
</dbReference>
<keyword evidence="10" id="KW-1185">Reference proteome</keyword>
<dbReference type="GO" id="GO:0006890">
    <property type="term" value="P:retrograde vesicle-mediated transport, Golgi to endoplasmic reticulum"/>
    <property type="evidence" value="ECO:0007669"/>
    <property type="project" value="TreeGrafter"/>
</dbReference>
<organism evidence="9 10">
    <name type="scientific">Malassezia psittaci</name>
    <dbReference type="NCBI Taxonomy" id="1821823"/>
    <lineage>
        <taxon>Eukaryota</taxon>
        <taxon>Fungi</taxon>
        <taxon>Dikarya</taxon>
        <taxon>Basidiomycota</taxon>
        <taxon>Ustilaginomycotina</taxon>
        <taxon>Malasseziomycetes</taxon>
        <taxon>Malasseziales</taxon>
        <taxon>Malasseziaceae</taxon>
        <taxon>Malassezia</taxon>
    </lineage>
</organism>
<evidence type="ECO:0000256" key="1">
    <source>
        <dbReference type="ARBA" id="ARBA00004141"/>
    </source>
</evidence>
<evidence type="ECO:0000259" key="7">
    <source>
        <dbReference type="Pfam" id="PF07970"/>
    </source>
</evidence>
<evidence type="ECO:0000256" key="3">
    <source>
        <dbReference type="ARBA" id="ARBA00022692"/>
    </source>
</evidence>
<evidence type="ECO:0000313" key="10">
    <source>
        <dbReference type="Proteomes" id="UP001214628"/>
    </source>
</evidence>
<evidence type="ECO:0000313" key="9">
    <source>
        <dbReference type="EMBL" id="WFD45294.1"/>
    </source>
</evidence>
<reference evidence="9" key="1">
    <citation type="submission" date="2023-02" db="EMBL/GenBank/DDBJ databases">
        <title>Mating type loci evolution in Malassezia.</title>
        <authorList>
            <person name="Coelho M.A."/>
        </authorList>
    </citation>
    <scope>NUCLEOTIDE SEQUENCE</scope>
    <source>
        <strain evidence="9">CBS 14136</strain>
    </source>
</reference>
<proteinExistence type="inferred from homology"/>
<dbReference type="Pfam" id="PF07970">
    <property type="entry name" value="COPIIcoated_ERV"/>
    <property type="match status" value="1"/>
</dbReference>
<accession>A0AAF0FEK1</accession>
<keyword evidence="4 6" id="KW-1133">Transmembrane helix</keyword>
<dbReference type="GO" id="GO:0030134">
    <property type="term" value="C:COPII-coated ER to Golgi transport vesicle"/>
    <property type="evidence" value="ECO:0007669"/>
    <property type="project" value="TreeGrafter"/>
</dbReference>
<name>A0AAF0FEK1_9BASI</name>
<evidence type="ECO:0000256" key="5">
    <source>
        <dbReference type="ARBA" id="ARBA00023136"/>
    </source>
</evidence>
<evidence type="ECO:0000256" key="6">
    <source>
        <dbReference type="SAM" id="Phobius"/>
    </source>
</evidence>
<feature type="domain" description="Endoplasmic reticulum vesicle transporter N-terminal" evidence="8">
    <location>
        <begin position="10"/>
        <end position="99"/>
    </location>
</feature>
<dbReference type="Pfam" id="PF13850">
    <property type="entry name" value="ERGIC_N"/>
    <property type="match status" value="1"/>
</dbReference>
<dbReference type="Proteomes" id="UP001214628">
    <property type="component" value="Chromosome 8"/>
</dbReference>
<evidence type="ECO:0000256" key="4">
    <source>
        <dbReference type="ARBA" id="ARBA00022989"/>
    </source>
</evidence>
<dbReference type="PANTHER" id="PTHR10984:SF25">
    <property type="entry name" value="ENDOPLASMIC RETICULUM-GOLGI INTERMEDIATE COMPARTMENT PROTEIN 3"/>
    <property type="match status" value="1"/>
</dbReference>
<dbReference type="GO" id="GO:0005789">
    <property type="term" value="C:endoplasmic reticulum membrane"/>
    <property type="evidence" value="ECO:0007669"/>
    <property type="project" value="TreeGrafter"/>
</dbReference>
<feature type="transmembrane region" description="Helical" evidence="6">
    <location>
        <begin position="387"/>
        <end position="408"/>
    </location>
</feature>
<feature type="transmembrane region" description="Helical" evidence="6">
    <location>
        <begin position="29"/>
        <end position="50"/>
    </location>
</feature>
<dbReference type="InterPro" id="IPR045888">
    <property type="entry name" value="Erv"/>
</dbReference>
<evidence type="ECO:0000259" key="8">
    <source>
        <dbReference type="Pfam" id="PF13850"/>
    </source>
</evidence>
<dbReference type="GO" id="GO:0000139">
    <property type="term" value="C:Golgi membrane"/>
    <property type="evidence" value="ECO:0007669"/>
    <property type="project" value="TreeGrafter"/>
</dbReference>
<dbReference type="InterPro" id="IPR012936">
    <property type="entry name" value="Erv_C"/>
</dbReference>
<dbReference type="InterPro" id="IPR039542">
    <property type="entry name" value="Erv_N"/>
</dbReference>
<feature type="domain" description="Endoplasmic reticulum vesicle transporter C-terminal" evidence="7">
    <location>
        <begin position="147"/>
        <end position="409"/>
    </location>
</feature>
<sequence>MQPGQWLGQLRGLDAFGRTSDDARIRTNVGALITLLSGCLVVILTLSEFFEYRRVSVEPRLEIDLARDPKIAIRFNVTFPRVPCYLLSLDVVDIVGDMQVDINHDVVKLRLDSQGKVLDNAGDRSLKGEAQRYLEQQRGDPNYCGSCYGADAPPGGCCNTCEEVRDAYIRSSWSFSNPDSIQQCRDEHWTERIRAMNHEGCNIAGEVHANRVVGNLHLSPGRAFQRNSVHTHDLVPYLQGQGDEYHHFGHVIHEFSFGTMNEFRAMRGLTKAQRALKGRSRKQELGISDALEGRSAHPEQSQFMYQYFLKVVPTEYHRLNGQQLQTFQYSATAYERDLIPYDPKLGHASPDDSDGQVVRTVEGVPGVFFNYEISPMRVTQTETRPSFWHFVSNLCAILGGVLTLAGLIDRLIYRGQKQLGGTSSFDDTDNFYHNLDTKLL</sequence>
<keyword evidence="5 6" id="KW-0472">Membrane</keyword>
<dbReference type="AlphaFoldDB" id="A0AAF0FEK1"/>
<gene>
    <name evidence="9" type="primary">ERV46</name>
    <name evidence="9" type="ORF">MPSI1_003976</name>
</gene>
<evidence type="ECO:0000256" key="2">
    <source>
        <dbReference type="ARBA" id="ARBA00005648"/>
    </source>
</evidence>
<dbReference type="PANTHER" id="PTHR10984">
    <property type="entry name" value="ENDOPLASMIC RETICULUM-GOLGI INTERMEDIATE COMPARTMENT PROTEIN"/>
    <property type="match status" value="1"/>
</dbReference>
<protein>
    <submittedName>
        <fullName evidence="9">ER-derived vesicles protein erv46</fullName>
    </submittedName>
</protein>
<keyword evidence="3 6" id="KW-0812">Transmembrane</keyword>
<dbReference type="EMBL" id="CP118382">
    <property type="protein sequence ID" value="WFD45294.1"/>
    <property type="molecule type" value="Genomic_DNA"/>
</dbReference>
<comment type="similarity">
    <text evidence="2">Belongs to the ERGIC family.</text>
</comment>
<comment type="subcellular location">
    <subcellularLocation>
        <location evidence="1">Membrane</location>
        <topology evidence="1">Multi-pass membrane protein</topology>
    </subcellularLocation>
</comment>